<dbReference type="Proteomes" id="UP000280819">
    <property type="component" value="Unassembled WGS sequence"/>
</dbReference>
<evidence type="ECO:0000259" key="2">
    <source>
        <dbReference type="Pfam" id="PF02720"/>
    </source>
</evidence>
<dbReference type="InterPro" id="IPR003870">
    <property type="entry name" value="DUF222"/>
</dbReference>
<gene>
    <name evidence="3" type="ORF">EII34_08550</name>
</gene>
<dbReference type="Pfam" id="PF02720">
    <property type="entry name" value="DUF222"/>
    <property type="match status" value="1"/>
</dbReference>
<feature type="region of interest" description="Disordered" evidence="1">
    <location>
        <begin position="1"/>
        <end position="101"/>
    </location>
</feature>
<name>A0A3P1T639_9ACTN</name>
<evidence type="ECO:0000313" key="3">
    <source>
        <dbReference type="EMBL" id="RRD04967.1"/>
    </source>
</evidence>
<proteinExistence type="predicted"/>
<dbReference type="AlphaFoldDB" id="A0A3P1T639"/>
<evidence type="ECO:0000256" key="1">
    <source>
        <dbReference type="SAM" id="MobiDB-lite"/>
    </source>
</evidence>
<sequence>MWMARPVWGSSSPSRSERSSASAPGRRSAGSPMWSPSGTGSRRRGMPSWPVRCGGGSSPRRSTTPVSRDWVPRDPAGWTTSSASRCARRRGSRSADTFPDGVVQADPAAAAEREAVAREDRHVWVSGIQDGHCALSGRLAARDAVDLDHALTSVAGTIPEEAGTLRQRRAAALGVLARQAAGQDTLPAATVIVHIDADDPVLTGEGEACGVAEIEHWGAVLSNRLPEFLKDTRVTVRPVIDPWRLPPQDGHDPSVALWTAVTALMPTDMFPYAASTSRRCDIDHTIPHDDHTPGLTRWGNLAPLSRRTHLGKTFGGWWMKRQRPSRAREGNWPMIRLVSRERVTTRFSRSMT</sequence>
<feature type="domain" description="DUF222" evidence="2">
    <location>
        <begin position="103"/>
        <end position="223"/>
    </location>
</feature>
<feature type="compositionally biased region" description="Low complexity" evidence="1">
    <location>
        <begin position="9"/>
        <end position="32"/>
    </location>
</feature>
<feature type="compositionally biased region" description="Low complexity" evidence="1">
    <location>
        <begin position="58"/>
        <end position="68"/>
    </location>
</feature>
<organism evidence="3 4">
    <name type="scientific">Arachnia propionica</name>
    <dbReference type="NCBI Taxonomy" id="1750"/>
    <lineage>
        <taxon>Bacteria</taxon>
        <taxon>Bacillati</taxon>
        <taxon>Actinomycetota</taxon>
        <taxon>Actinomycetes</taxon>
        <taxon>Propionibacteriales</taxon>
        <taxon>Propionibacteriaceae</taxon>
        <taxon>Arachnia</taxon>
    </lineage>
</organism>
<dbReference type="EMBL" id="RQZG01000008">
    <property type="protein sequence ID" value="RRD04967.1"/>
    <property type="molecule type" value="Genomic_DNA"/>
</dbReference>
<dbReference type="OrthoDB" id="3790359at2"/>
<accession>A0A3P1T639</accession>
<comment type="caution">
    <text evidence="3">The sequence shown here is derived from an EMBL/GenBank/DDBJ whole genome shotgun (WGS) entry which is preliminary data.</text>
</comment>
<protein>
    <submittedName>
        <fullName evidence="3">DUF222 domain-containing protein</fullName>
    </submittedName>
</protein>
<reference evidence="3 4" key="1">
    <citation type="submission" date="2018-11" db="EMBL/GenBank/DDBJ databases">
        <title>Genomes From Bacteria Associated with the Canine Oral Cavity: a Test Case for Automated Genome-Based Taxonomic Assignment.</title>
        <authorList>
            <person name="Coil D.A."/>
            <person name="Jospin G."/>
            <person name="Darling A.E."/>
            <person name="Wallis C."/>
            <person name="Davis I.J."/>
            <person name="Harris S."/>
            <person name="Eisen J.A."/>
            <person name="Holcombe L.J."/>
            <person name="O'Flynn C."/>
        </authorList>
    </citation>
    <scope>NUCLEOTIDE SEQUENCE [LARGE SCALE GENOMIC DNA]</scope>
    <source>
        <strain evidence="3 4">OH887_COT-365</strain>
    </source>
</reference>
<evidence type="ECO:0000313" key="4">
    <source>
        <dbReference type="Proteomes" id="UP000280819"/>
    </source>
</evidence>